<evidence type="ECO:0000313" key="3">
    <source>
        <dbReference type="Proteomes" id="UP000237889"/>
    </source>
</evidence>
<dbReference type="SUPFAM" id="SSF54001">
    <property type="entry name" value="Cysteine proteinases"/>
    <property type="match status" value="1"/>
</dbReference>
<organism evidence="2 3">
    <name type="scientific">Phreatobacter cathodiphilus</name>
    <dbReference type="NCBI Taxonomy" id="1868589"/>
    <lineage>
        <taxon>Bacteria</taxon>
        <taxon>Pseudomonadati</taxon>
        <taxon>Pseudomonadota</taxon>
        <taxon>Alphaproteobacteria</taxon>
        <taxon>Hyphomicrobiales</taxon>
        <taxon>Phreatobacteraceae</taxon>
        <taxon>Phreatobacter</taxon>
    </lineage>
</organism>
<dbReference type="SMART" id="SM00460">
    <property type="entry name" value="TGc"/>
    <property type="match status" value="1"/>
</dbReference>
<proteinExistence type="predicted"/>
<dbReference type="InterPro" id="IPR002931">
    <property type="entry name" value="Transglutaminase-like"/>
</dbReference>
<dbReference type="KEGG" id="phr:C6569_20275"/>
<dbReference type="PANTHER" id="PTHR33490:SF12">
    <property type="entry name" value="BLL5557 PROTEIN"/>
    <property type="match status" value="1"/>
</dbReference>
<name>A0A2S0NH07_9HYPH</name>
<dbReference type="AlphaFoldDB" id="A0A2S0NH07"/>
<dbReference type="RefSeq" id="WP_106750563.1">
    <property type="nucleotide sequence ID" value="NZ_CP027668.1"/>
</dbReference>
<protein>
    <submittedName>
        <fullName evidence="2">Transglutaminase</fullName>
    </submittedName>
</protein>
<evidence type="ECO:0000313" key="2">
    <source>
        <dbReference type="EMBL" id="AVO47193.1"/>
    </source>
</evidence>
<dbReference type="Gene3D" id="3.10.620.30">
    <property type="match status" value="1"/>
</dbReference>
<dbReference type="OrthoDB" id="5438043at2"/>
<reference evidence="2 3" key="1">
    <citation type="submission" date="2018-03" db="EMBL/GenBank/DDBJ databases">
        <title>Genome sequencing of Phreatobacter sp.</title>
        <authorList>
            <person name="Kim S.-J."/>
            <person name="Heo J."/>
            <person name="Kwon S.-W."/>
        </authorList>
    </citation>
    <scope>NUCLEOTIDE SEQUENCE [LARGE SCALE GENOMIC DNA]</scope>
    <source>
        <strain evidence="2 3">S-12</strain>
    </source>
</reference>
<dbReference type="InterPro" id="IPR038765">
    <property type="entry name" value="Papain-like_cys_pep_sf"/>
</dbReference>
<accession>A0A2S0NH07</accession>
<evidence type="ECO:0000259" key="1">
    <source>
        <dbReference type="SMART" id="SM00460"/>
    </source>
</evidence>
<keyword evidence="3" id="KW-1185">Reference proteome</keyword>
<dbReference type="Proteomes" id="UP000237889">
    <property type="component" value="Chromosome"/>
</dbReference>
<dbReference type="Gene3D" id="2.60.40.2250">
    <property type="match status" value="1"/>
</dbReference>
<gene>
    <name evidence="2" type="ORF">C6569_20275</name>
</gene>
<feature type="domain" description="Transglutaminase-like" evidence="1">
    <location>
        <begin position="166"/>
        <end position="232"/>
    </location>
</feature>
<sequence length="298" mass="32803">MHIRYGFDIEITCDQALPSILLLDVHPDRRTDISQPDTMAVTSLADGAPCPTDVYVDSFGNLCRRVTLPPGGARIAAEGVIHDSGFPDATPEEAGLPPPDALPADTLGFLLGSRYCETDQLMGVAWPMFGHLPPGGAQVQAICDFVHSRIRFDYAAARPTRTALEAYGEQVGVCRDFAHLAITLCRCMNIPARYCTGYLGDIGVPADPQPMDFSAWFEVFIGDRWYAFDARHNRPRIGRIVIARGRDATDVPFFHSFGAHILSRFSVVTEEVGGERFPQTAENRRDHWQSIARIRGAG</sequence>
<dbReference type="PANTHER" id="PTHR33490">
    <property type="entry name" value="BLR5614 PROTEIN-RELATED"/>
    <property type="match status" value="1"/>
</dbReference>
<dbReference type="EMBL" id="CP027668">
    <property type="protein sequence ID" value="AVO47193.1"/>
    <property type="molecule type" value="Genomic_DNA"/>
</dbReference>
<dbReference type="Pfam" id="PF01841">
    <property type="entry name" value="Transglut_core"/>
    <property type="match status" value="1"/>
</dbReference>